<organism evidence="1 2">
    <name type="scientific">Paramylibacter ulvae</name>
    <dbReference type="NCBI Taxonomy" id="1651968"/>
    <lineage>
        <taxon>Bacteria</taxon>
        <taxon>Pseudomonadati</taxon>
        <taxon>Pseudomonadota</taxon>
        <taxon>Alphaproteobacteria</taxon>
        <taxon>Rhodobacterales</taxon>
        <taxon>Paracoccaceae</taxon>
        <taxon>Paramylibacter</taxon>
    </lineage>
</organism>
<reference evidence="2" key="1">
    <citation type="journal article" date="2019" name="Int. J. Syst. Evol. Microbiol.">
        <title>The Global Catalogue of Microorganisms (GCM) 10K type strain sequencing project: providing services to taxonomists for standard genome sequencing and annotation.</title>
        <authorList>
            <consortium name="The Broad Institute Genomics Platform"/>
            <consortium name="The Broad Institute Genome Sequencing Center for Infectious Disease"/>
            <person name="Wu L."/>
            <person name="Ma J."/>
        </authorList>
    </citation>
    <scope>NUCLEOTIDE SEQUENCE [LARGE SCALE GENOMIC DNA]</scope>
    <source>
        <strain evidence="2">KCTC 32465</strain>
    </source>
</reference>
<keyword evidence="2" id="KW-1185">Reference proteome</keyword>
<proteinExistence type="predicted"/>
<protein>
    <recommendedName>
        <fullName evidence="3">Integrase</fullName>
    </recommendedName>
</protein>
<dbReference type="Proteomes" id="UP000634455">
    <property type="component" value="Unassembled WGS sequence"/>
</dbReference>
<gene>
    <name evidence="1" type="ORF">GCM10008927_06350</name>
</gene>
<sequence length="144" mass="16038">MIKAHTVSRGPNLAKIAKDGHVLHYVASIPDMNKNGGKLSVKKIGIKDASVFHGFCSKHDRELFSCIENEVFVGRPDQCLAVASTFRDWASEVANAPREVAEMSLAHKVGSDVERAYARSDLLERRRLLMESWSGFVAREVEKL</sequence>
<comment type="caution">
    <text evidence="1">The sequence shown here is derived from an EMBL/GenBank/DDBJ whole genome shotgun (WGS) entry which is preliminary data.</text>
</comment>
<evidence type="ECO:0008006" key="3">
    <source>
        <dbReference type="Google" id="ProtNLM"/>
    </source>
</evidence>
<name>A0ABQ3CWS3_9RHOB</name>
<evidence type="ECO:0000313" key="2">
    <source>
        <dbReference type="Proteomes" id="UP000634455"/>
    </source>
</evidence>
<accession>A0ABQ3CWS3</accession>
<dbReference type="EMBL" id="BMZF01000001">
    <property type="protein sequence ID" value="GHA44299.1"/>
    <property type="molecule type" value="Genomic_DNA"/>
</dbReference>
<evidence type="ECO:0000313" key="1">
    <source>
        <dbReference type="EMBL" id="GHA44299.1"/>
    </source>
</evidence>